<dbReference type="EMBL" id="CP064812">
    <property type="protein sequence ID" value="QPG73719.1"/>
    <property type="molecule type" value="Genomic_DNA"/>
</dbReference>
<comment type="similarity">
    <text evidence="3 16">Belongs to the SFH5 family.</text>
</comment>
<dbReference type="AlphaFoldDB" id="A0A875S1J7"/>
<evidence type="ECO:0000256" key="1">
    <source>
        <dbReference type="ARBA" id="ARBA00001970"/>
    </source>
</evidence>
<evidence type="ECO:0000256" key="13">
    <source>
        <dbReference type="ARBA" id="ARBA00023136"/>
    </source>
</evidence>
<keyword evidence="11" id="KW-0408">Iron</keyword>
<dbReference type="InterPro" id="IPR042938">
    <property type="entry name" value="Sfh5"/>
</dbReference>
<comment type="function">
    <text evidence="15">Non-classical phosphatidylinositol (PtdIns) transfer protein (PITP), which exhibits PtdIns-binding/transfer activity in the absence of detectable PtdCho-binding/transfer activity. Regulates PtdIns(4,5)P2 homeostasis at the plasma membrane. Heme-binding protein that may play a role in organic oxidant-induced stress responses.</text>
</comment>
<evidence type="ECO:0000256" key="4">
    <source>
        <dbReference type="ARBA" id="ARBA00018320"/>
    </source>
</evidence>
<comment type="catalytic activity">
    <reaction evidence="14">
        <text>a 1,2-diacyl-sn-glycero-3-phospho-(1D-myo-inositol)(in) = a 1,2-diacyl-sn-glycero-3-phospho-(1D-myo-inositol)(out)</text>
        <dbReference type="Rhea" id="RHEA:38691"/>
        <dbReference type="ChEBI" id="CHEBI:57880"/>
    </reaction>
    <physiologicalReaction direction="left-to-right" evidence="14">
        <dbReference type="Rhea" id="RHEA:38692"/>
    </physiologicalReaction>
</comment>
<dbReference type="InterPro" id="IPR036865">
    <property type="entry name" value="CRAL-TRIO_dom_sf"/>
</dbReference>
<keyword evidence="5 16" id="KW-0813">Transport</keyword>
<evidence type="ECO:0000256" key="8">
    <source>
        <dbReference type="ARBA" id="ARBA00022723"/>
    </source>
</evidence>
<dbReference type="GO" id="GO:0005886">
    <property type="term" value="C:plasma membrane"/>
    <property type="evidence" value="ECO:0007669"/>
    <property type="project" value="TreeGrafter"/>
</dbReference>
<evidence type="ECO:0000256" key="12">
    <source>
        <dbReference type="ARBA" id="ARBA00023055"/>
    </source>
</evidence>
<evidence type="ECO:0000256" key="14">
    <source>
        <dbReference type="ARBA" id="ARBA00024146"/>
    </source>
</evidence>
<name>A0A875S1J7_EENNA</name>
<keyword evidence="10 16" id="KW-0492">Microsome</keyword>
<evidence type="ECO:0000256" key="16">
    <source>
        <dbReference type="RuleBase" id="RU367059"/>
    </source>
</evidence>
<comment type="cofactor">
    <cofactor evidence="1">
        <name>heme b</name>
        <dbReference type="ChEBI" id="CHEBI:60344"/>
    </cofactor>
</comment>
<dbReference type="GO" id="GO:0043001">
    <property type="term" value="P:Golgi to plasma membrane protein transport"/>
    <property type="evidence" value="ECO:0007669"/>
    <property type="project" value="TreeGrafter"/>
</dbReference>
<evidence type="ECO:0000313" key="19">
    <source>
        <dbReference type="Proteomes" id="UP000662931"/>
    </source>
</evidence>
<dbReference type="InterPro" id="IPR001251">
    <property type="entry name" value="CRAL-TRIO_dom"/>
</dbReference>
<accession>A0A875S1J7</accession>
<keyword evidence="8" id="KW-0479">Metal-binding</keyword>
<dbReference type="KEGG" id="bnn:FOA43_001032"/>
<keyword evidence="9 16" id="KW-0256">Endoplasmic reticulum</keyword>
<dbReference type="CDD" id="cd00170">
    <property type="entry name" value="SEC14"/>
    <property type="match status" value="1"/>
</dbReference>
<feature type="domain" description="CRAL-TRIO" evidence="17">
    <location>
        <begin position="129"/>
        <end position="253"/>
    </location>
</feature>
<evidence type="ECO:0000256" key="9">
    <source>
        <dbReference type="ARBA" id="ARBA00022824"/>
    </source>
</evidence>
<dbReference type="InterPro" id="IPR036273">
    <property type="entry name" value="CRAL/TRIO_N_dom_sf"/>
</dbReference>
<reference evidence="18" key="1">
    <citation type="submission" date="2020-10" db="EMBL/GenBank/DDBJ databases">
        <authorList>
            <person name="Roach M.J.R."/>
        </authorList>
    </citation>
    <scope>NUCLEOTIDE SEQUENCE</scope>
    <source>
        <strain evidence="18">CBS 1945</strain>
    </source>
</reference>
<dbReference type="Proteomes" id="UP000662931">
    <property type="component" value="Chromosome 1"/>
</dbReference>
<dbReference type="SUPFAM" id="SSF52087">
    <property type="entry name" value="CRAL/TRIO domain"/>
    <property type="match status" value="1"/>
</dbReference>
<dbReference type="OrthoDB" id="75724at2759"/>
<dbReference type="PANTHER" id="PTHR47669:SF1">
    <property type="entry name" value="PHOSPHATIDYLINOSITOL TRANSFER PROTEIN SFH5"/>
    <property type="match status" value="1"/>
</dbReference>
<keyword evidence="12 16" id="KW-0445">Lipid transport</keyword>
<proteinExistence type="inferred from homology"/>
<dbReference type="SMART" id="SM00516">
    <property type="entry name" value="SEC14"/>
    <property type="match status" value="1"/>
</dbReference>
<evidence type="ECO:0000313" key="18">
    <source>
        <dbReference type="EMBL" id="QPG73719.1"/>
    </source>
</evidence>
<evidence type="ECO:0000256" key="2">
    <source>
        <dbReference type="ARBA" id="ARBA00004406"/>
    </source>
</evidence>
<sequence length="284" mass="32224">MDHSKEVTQLVGQLGSLVKEAGYDEIYGYQIDPTGEFYDDATIEKLVYKLLKAYKFELQDTKKHIIEILKWRRKFDPLSAAFLEKHAPKFDKIGALTLNPDGASGQKVVTWNFYGTIDDPQDVFGHVNEFIRWRVGLMEQALNMLDLNDADNDYMVQVHDYKGASLFSMTGDAKKASTSIIRLFGDYYPEVLSKKFFVNVPALMSFLFNAFKSFVAEATRRKLVMMRNGSELSEYLKGSGVPKIYGGSSGKPLDELKLVFDKSKIKLPAYVSYLLETKIANQVD</sequence>
<keyword evidence="6 16" id="KW-0963">Cytoplasm</keyword>
<keyword evidence="13 16" id="KW-0472">Membrane</keyword>
<evidence type="ECO:0000259" key="17">
    <source>
        <dbReference type="PROSITE" id="PS50191"/>
    </source>
</evidence>
<dbReference type="GO" id="GO:0005789">
    <property type="term" value="C:endoplasmic reticulum membrane"/>
    <property type="evidence" value="ECO:0007669"/>
    <property type="project" value="UniProtKB-SubCell"/>
</dbReference>
<keyword evidence="19" id="KW-1185">Reference proteome</keyword>
<gene>
    <name evidence="18" type="ORF">FOA43_001032</name>
</gene>
<dbReference type="GO" id="GO:0008526">
    <property type="term" value="F:phosphatidylinositol transfer activity"/>
    <property type="evidence" value="ECO:0007669"/>
    <property type="project" value="UniProtKB-UniRule"/>
</dbReference>
<dbReference type="Gene3D" id="3.40.525.10">
    <property type="entry name" value="CRAL-TRIO lipid binding domain"/>
    <property type="match status" value="1"/>
</dbReference>
<dbReference type="GO" id="GO:0005829">
    <property type="term" value="C:cytosol"/>
    <property type="evidence" value="ECO:0007669"/>
    <property type="project" value="TreeGrafter"/>
</dbReference>
<dbReference type="GO" id="GO:0046872">
    <property type="term" value="F:metal ion binding"/>
    <property type="evidence" value="ECO:0007669"/>
    <property type="project" value="UniProtKB-KW"/>
</dbReference>
<evidence type="ECO:0000256" key="10">
    <source>
        <dbReference type="ARBA" id="ARBA00022848"/>
    </source>
</evidence>
<organism evidence="18 19">
    <name type="scientific">Eeniella nana</name>
    <name type="common">Yeast</name>
    <name type="synonym">Brettanomyces nanus</name>
    <dbReference type="NCBI Taxonomy" id="13502"/>
    <lineage>
        <taxon>Eukaryota</taxon>
        <taxon>Fungi</taxon>
        <taxon>Dikarya</taxon>
        <taxon>Ascomycota</taxon>
        <taxon>Saccharomycotina</taxon>
        <taxon>Pichiomycetes</taxon>
        <taxon>Pichiales</taxon>
        <taxon>Pichiaceae</taxon>
        <taxon>Brettanomyces</taxon>
    </lineage>
</organism>
<evidence type="ECO:0000256" key="6">
    <source>
        <dbReference type="ARBA" id="ARBA00022490"/>
    </source>
</evidence>
<dbReference type="Pfam" id="PF00650">
    <property type="entry name" value="CRAL_TRIO"/>
    <property type="match status" value="1"/>
</dbReference>
<evidence type="ECO:0000256" key="11">
    <source>
        <dbReference type="ARBA" id="ARBA00023004"/>
    </source>
</evidence>
<comment type="subcellular location">
    <subcellularLocation>
        <location evidence="16">Cytoplasm</location>
    </subcellularLocation>
    <subcellularLocation>
        <location evidence="2 16">Endoplasmic reticulum membrane</location>
        <topology evidence="2 16">Peripheral membrane protein</topology>
    </subcellularLocation>
    <subcellularLocation>
        <location evidence="16">Microsome membrane</location>
        <topology evidence="16">Peripheral membrane protein</topology>
    </subcellularLocation>
</comment>
<dbReference type="GeneID" id="62194433"/>
<evidence type="ECO:0000256" key="3">
    <source>
        <dbReference type="ARBA" id="ARBA00006667"/>
    </source>
</evidence>
<dbReference type="PROSITE" id="PS50191">
    <property type="entry name" value="CRAL_TRIO"/>
    <property type="match status" value="1"/>
</dbReference>
<dbReference type="GO" id="GO:0017157">
    <property type="term" value="P:regulation of exocytosis"/>
    <property type="evidence" value="ECO:0007669"/>
    <property type="project" value="TreeGrafter"/>
</dbReference>
<protein>
    <recommendedName>
        <fullName evidence="4 16">Phosphatidylinositol transfer protein SFH5</fullName>
        <shortName evidence="16">PITP SFH5</shortName>
    </recommendedName>
</protein>
<dbReference type="PANTHER" id="PTHR47669">
    <property type="entry name" value="PHOSPHATIDYLINOSITOL TRANSFER PROTEIN SFH5"/>
    <property type="match status" value="1"/>
</dbReference>
<dbReference type="RefSeq" id="XP_038777284.1">
    <property type="nucleotide sequence ID" value="XM_038921356.1"/>
</dbReference>
<evidence type="ECO:0000256" key="5">
    <source>
        <dbReference type="ARBA" id="ARBA00022448"/>
    </source>
</evidence>
<evidence type="ECO:0000256" key="15">
    <source>
        <dbReference type="ARBA" id="ARBA00024180"/>
    </source>
</evidence>
<evidence type="ECO:0000256" key="7">
    <source>
        <dbReference type="ARBA" id="ARBA00022617"/>
    </source>
</evidence>
<keyword evidence="7" id="KW-0349">Heme</keyword>
<dbReference type="GO" id="GO:0032541">
    <property type="term" value="C:cortical endoplasmic reticulum"/>
    <property type="evidence" value="ECO:0007669"/>
    <property type="project" value="TreeGrafter"/>
</dbReference>
<dbReference type="SUPFAM" id="SSF46938">
    <property type="entry name" value="CRAL/TRIO N-terminal domain"/>
    <property type="match status" value="1"/>
</dbReference>